<keyword evidence="5" id="KW-1185">Reference proteome</keyword>
<organism evidence="4 5">
    <name type="scientific">Postia placenta MAD-698-R-SB12</name>
    <dbReference type="NCBI Taxonomy" id="670580"/>
    <lineage>
        <taxon>Eukaryota</taxon>
        <taxon>Fungi</taxon>
        <taxon>Dikarya</taxon>
        <taxon>Basidiomycota</taxon>
        <taxon>Agaricomycotina</taxon>
        <taxon>Agaricomycetes</taxon>
        <taxon>Polyporales</taxon>
        <taxon>Adustoporiaceae</taxon>
        <taxon>Rhodonia</taxon>
    </lineage>
</organism>
<feature type="compositionally biased region" description="Low complexity" evidence="1">
    <location>
        <begin position="154"/>
        <end position="198"/>
    </location>
</feature>
<feature type="region of interest" description="Disordered" evidence="1">
    <location>
        <begin position="378"/>
        <end position="412"/>
    </location>
</feature>
<dbReference type="OrthoDB" id="2984396at2759"/>
<feature type="chain" id="PRO_5012959474" description="Mid2 domain-containing protein" evidence="3">
    <location>
        <begin position="23"/>
        <end position="412"/>
    </location>
</feature>
<feature type="region of interest" description="Disordered" evidence="1">
    <location>
        <begin position="302"/>
        <end position="331"/>
    </location>
</feature>
<dbReference type="RefSeq" id="XP_024338804.1">
    <property type="nucleotide sequence ID" value="XM_024479044.1"/>
</dbReference>
<keyword evidence="2" id="KW-1133">Transmembrane helix</keyword>
<accession>A0A1X6N0J8</accession>
<feature type="compositionally biased region" description="Polar residues" evidence="1">
    <location>
        <begin position="319"/>
        <end position="331"/>
    </location>
</feature>
<dbReference type="GeneID" id="36323994"/>
<evidence type="ECO:0000313" key="5">
    <source>
        <dbReference type="Proteomes" id="UP000194127"/>
    </source>
</evidence>
<evidence type="ECO:0008006" key="6">
    <source>
        <dbReference type="Google" id="ProtNLM"/>
    </source>
</evidence>
<name>A0A1X6N0J8_9APHY</name>
<evidence type="ECO:0000256" key="1">
    <source>
        <dbReference type="SAM" id="MobiDB-lite"/>
    </source>
</evidence>
<keyword evidence="2" id="KW-0812">Transmembrane</keyword>
<dbReference type="EMBL" id="KZ110597">
    <property type="protein sequence ID" value="OSX62010.1"/>
    <property type="molecule type" value="Genomic_DNA"/>
</dbReference>
<feature type="compositionally biased region" description="Polar residues" evidence="1">
    <location>
        <begin position="378"/>
        <end position="401"/>
    </location>
</feature>
<evidence type="ECO:0000256" key="2">
    <source>
        <dbReference type="SAM" id="Phobius"/>
    </source>
</evidence>
<feature type="signal peptide" evidence="3">
    <location>
        <begin position="1"/>
        <end position="22"/>
    </location>
</feature>
<dbReference type="STRING" id="670580.A0A1X6N0J8"/>
<keyword evidence="3" id="KW-0732">Signal</keyword>
<feature type="region of interest" description="Disordered" evidence="1">
    <location>
        <begin position="153"/>
        <end position="207"/>
    </location>
</feature>
<feature type="compositionally biased region" description="Pro residues" evidence="1">
    <location>
        <begin position="402"/>
        <end position="412"/>
    </location>
</feature>
<reference evidence="4 5" key="1">
    <citation type="submission" date="2017-04" db="EMBL/GenBank/DDBJ databases">
        <title>Genome Sequence of the Model Brown-Rot Fungus Postia placenta SB12.</title>
        <authorList>
            <consortium name="DOE Joint Genome Institute"/>
            <person name="Gaskell J."/>
            <person name="Kersten P."/>
            <person name="Larrondo L.F."/>
            <person name="Canessa P."/>
            <person name="Martinez D."/>
            <person name="Hibbett D."/>
            <person name="Schmoll M."/>
            <person name="Kubicek C.P."/>
            <person name="Martinez A.T."/>
            <person name="Yadav J."/>
            <person name="Master E."/>
            <person name="Magnuson J.K."/>
            <person name="James T."/>
            <person name="Yaver D."/>
            <person name="Berka R."/>
            <person name="Labutti K."/>
            <person name="Lipzen A."/>
            <person name="Aerts A."/>
            <person name="Barry K."/>
            <person name="Henrissat B."/>
            <person name="Blanchette R."/>
            <person name="Grigoriev I."/>
            <person name="Cullen D."/>
        </authorList>
    </citation>
    <scope>NUCLEOTIDE SEQUENCE [LARGE SCALE GENOMIC DNA]</scope>
    <source>
        <strain evidence="4 5">MAD-698-R-SB12</strain>
    </source>
</reference>
<gene>
    <name evidence="4" type="ORF">POSPLADRAFT_1046482</name>
</gene>
<evidence type="ECO:0000256" key="3">
    <source>
        <dbReference type="SAM" id="SignalP"/>
    </source>
</evidence>
<sequence length="412" mass="42530">MTFPSLLLLLFVAGATFHASRAQGANVTVTADNALINYVGSWIVQDDGGHKYASGPGCSLSLTFQGTAIYWNSAHNPNGGIGRVSVDGEDSTDVDESVGTEVGEASVEATLWGKTGLDGSVNHTFELVYVGAGQLGGGYLEIYSLAYTADDTTESSVSSSSSSPATSPATSPAASPASNGIVPSPSSSSASDAIAPSSPGGGTSSKQIFSTTDHQGIFFINPFYIAFETSGTSPAPSPSSTVVGANSHSASGSSNKTALVGGVVGGVLGGLLLALVCTILAFWISRRRRRIREEKKRIDEEHRANPYRKHRDMSAPSLRPSSDAYTSPHTLVNSHVPTASYQSSSEPVSSTPPLSVIQIPAPQRAWDTLAPLPASSVLDSSDAQSAITTADASLIGSSFSPRTPPPMYVERG</sequence>
<feature type="region of interest" description="Disordered" evidence="1">
    <location>
        <begin position="235"/>
        <end position="255"/>
    </location>
</feature>
<dbReference type="Gene3D" id="2.60.120.260">
    <property type="entry name" value="Galactose-binding domain-like"/>
    <property type="match status" value="1"/>
</dbReference>
<protein>
    <recommendedName>
        <fullName evidence="6">Mid2 domain-containing protein</fullName>
    </recommendedName>
</protein>
<keyword evidence="2" id="KW-0472">Membrane</keyword>
<feature type="transmembrane region" description="Helical" evidence="2">
    <location>
        <begin position="258"/>
        <end position="284"/>
    </location>
</feature>
<proteinExistence type="predicted"/>
<dbReference type="Gene3D" id="1.20.5.510">
    <property type="entry name" value="Single helix bin"/>
    <property type="match status" value="1"/>
</dbReference>
<dbReference type="AlphaFoldDB" id="A0A1X6N0J8"/>
<dbReference type="Proteomes" id="UP000194127">
    <property type="component" value="Unassembled WGS sequence"/>
</dbReference>
<evidence type="ECO:0000313" key="4">
    <source>
        <dbReference type="EMBL" id="OSX62010.1"/>
    </source>
</evidence>